<gene>
    <name evidence="2" type="ORF">BJR09_09570</name>
    <name evidence="1" type="ORF">NCTC13830_00243</name>
</gene>
<reference evidence="2 4" key="2">
    <citation type="submission" date="2019-04" db="EMBL/GenBank/DDBJ databases">
        <title>Genomic characterization of Staphylococcus petrasii strains.</title>
        <authorList>
            <person name="Vrbovska V."/>
            <person name="Kovarovic V."/>
            <person name="Maslanova I."/>
            <person name="Indrakova A."/>
            <person name="Petras P."/>
            <person name="Sedo O."/>
            <person name="Svec P."/>
            <person name="Fisarova L."/>
            <person name="Sedlacek I."/>
            <person name="Doskar J."/>
            <person name="Pantucek R."/>
        </authorList>
    </citation>
    <scope>NUCLEOTIDE SEQUENCE [LARGE SCALE GENOMIC DNA]</scope>
    <source>
        <strain evidence="2 4">P5404</strain>
    </source>
</reference>
<dbReference type="AlphaFoldDB" id="A0A380FY73"/>
<dbReference type="RefSeq" id="WP_103297357.1">
    <property type="nucleotide sequence ID" value="NZ_PPQT01000019.1"/>
</dbReference>
<evidence type="ECO:0008006" key="5">
    <source>
        <dbReference type="Google" id="ProtNLM"/>
    </source>
</evidence>
<accession>A0A380FY73</accession>
<organism evidence="1 3">
    <name type="scientific">Staphylococcus petrasii</name>
    <dbReference type="NCBI Taxonomy" id="1276936"/>
    <lineage>
        <taxon>Bacteria</taxon>
        <taxon>Bacillati</taxon>
        <taxon>Bacillota</taxon>
        <taxon>Bacilli</taxon>
        <taxon>Bacillales</taxon>
        <taxon>Staphylococcaceae</taxon>
        <taxon>Staphylococcus</taxon>
    </lineage>
</organism>
<reference evidence="1 3" key="1">
    <citation type="submission" date="2018-06" db="EMBL/GenBank/DDBJ databases">
        <authorList>
            <consortium name="Pathogen Informatics"/>
            <person name="Doyle S."/>
        </authorList>
    </citation>
    <scope>NUCLEOTIDE SEQUENCE [LARGE SCALE GENOMIC DNA]</scope>
    <source>
        <strain evidence="1 3">NCTC13830</strain>
    </source>
</reference>
<dbReference type="OrthoDB" id="2412741at2"/>
<dbReference type="EMBL" id="SRLS01000015">
    <property type="protein sequence ID" value="TGE16361.1"/>
    <property type="molecule type" value="Genomic_DNA"/>
</dbReference>
<evidence type="ECO:0000313" key="1">
    <source>
        <dbReference type="EMBL" id="SUM42721.1"/>
    </source>
</evidence>
<keyword evidence="4" id="KW-1185">Reference proteome</keyword>
<evidence type="ECO:0000313" key="4">
    <source>
        <dbReference type="Proteomes" id="UP000297598"/>
    </source>
</evidence>
<evidence type="ECO:0000313" key="2">
    <source>
        <dbReference type="EMBL" id="TGE16361.1"/>
    </source>
</evidence>
<dbReference type="Proteomes" id="UP000297598">
    <property type="component" value="Unassembled WGS sequence"/>
</dbReference>
<evidence type="ECO:0000313" key="3">
    <source>
        <dbReference type="Proteomes" id="UP000254047"/>
    </source>
</evidence>
<dbReference type="EMBL" id="UHDO01000001">
    <property type="protein sequence ID" value="SUM42721.1"/>
    <property type="molecule type" value="Genomic_DNA"/>
</dbReference>
<sequence>MKKIKYLIALIMIGLLVPTLTGCSKSIEHKKDISIKDIINDKKEHLLYMVSNKDGEPKVEGFYLTKNGQMKMIGLDPDSAVPLDFAHKLDVDDVKKMLDSKHKSYEETPYHDVNSYLEVTTENGKPIMTLVTTKKISEKKAKEDFNSALDSVDPGKDSYFFYTNVSTGQSQGPTKDGEYAGQFAIDPSAIPGSSADDSDYKYMMIKLDNKDQKIVDLSPKDKDVTQIKFSDFKTN</sequence>
<name>A0A380FY73_9STAP</name>
<proteinExistence type="predicted"/>
<dbReference type="PROSITE" id="PS51257">
    <property type="entry name" value="PROKAR_LIPOPROTEIN"/>
    <property type="match status" value="1"/>
</dbReference>
<dbReference type="Proteomes" id="UP000254047">
    <property type="component" value="Unassembled WGS sequence"/>
</dbReference>
<protein>
    <recommendedName>
        <fullName evidence="5">Lipoprotein</fullName>
    </recommendedName>
</protein>